<proteinExistence type="predicted"/>
<name>A0A1R4HFE6_9GAMM</name>
<gene>
    <name evidence="2" type="ORF">CRENPOLYSF1_610010</name>
</gene>
<dbReference type="PANTHER" id="PTHR41878:SF1">
    <property type="entry name" value="TNPR PROTEIN"/>
    <property type="match status" value="1"/>
</dbReference>
<dbReference type="Pfam" id="PF07929">
    <property type="entry name" value="PRiA4_ORF3"/>
    <property type="match status" value="1"/>
</dbReference>
<evidence type="ECO:0000259" key="1">
    <source>
        <dbReference type="Pfam" id="PF07929"/>
    </source>
</evidence>
<evidence type="ECO:0000313" key="2">
    <source>
        <dbReference type="EMBL" id="SJM94937.1"/>
    </source>
</evidence>
<dbReference type="Gene3D" id="3.10.290.30">
    <property type="entry name" value="MM3350-like"/>
    <property type="match status" value="1"/>
</dbReference>
<accession>A0A1R4HFE6</accession>
<dbReference type="PANTHER" id="PTHR41878">
    <property type="entry name" value="LEXA REPRESSOR-RELATED"/>
    <property type="match status" value="1"/>
</dbReference>
<organism evidence="2 3">
    <name type="scientific">Crenothrix polyspora</name>
    <dbReference type="NCBI Taxonomy" id="360316"/>
    <lineage>
        <taxon>Bacteria</taxon>
        <taxon>Pseudomonadati</taxon>
        <taxon>Pseudomonadota</taxon>
        <taxon>Gammaproteobacteria</taxon>
        <taxon>Methylococcales</taxon>
        <taxon>Crenotrichaceae</taxon>
        <taxon>Crenothrix</taxon>
    </lineage>
</organism>
<dbReference type="EMBL" id="FUKI01000139">
    <property type="protein sequence ID" value="SJM94937.1"/>
    <property type="molecule type" value="Genomic_DNA"/>
</dbReference>
<dbReference type="OrthoDB" id="9816539at2"/>
<dbReference type="AlphaFoldDB" id="A0A1R4HFE6"/>
<dbReference type="SUPFAM" id="SSF159941">
    <property type="entry name" value="MM3350-like"/>
    <property type="match status" value="1"/>
</dbReference>
<protein>
    <recommendedName>
        <fullName evidence="1">Plasmid pRiA4b Orf3-like domain-containing protein</fullName>
    </recommendedName>
</protein>
<evidence type="ECO:0000313" key="3">
    <source>
        <dbReference type="Proteomes" id="UP000195667"/>
    </source>
</evidence>
<dbReference type="Proteomes" id="UP000195667">
    <property type="component" value="Unassembled WGS sequence"/>
</dbReference>
<keyword evidence="3" id="KW-1185">Reference proteome</keyword>
<reference evidence="3" key="1">
    <citation type="submission" date="2017-02" db="EMBL/GenBank/DDBJ databases">
        <authorList>
            <person name="Daims H."/>
        </authorList>
    </citation>
    <scope>NUCLEOTIDE SEQUENCE [LARGE SCALE GENOMIC DNA]</scope>
</reference>
<feature type="domain" description="Plasmid pRiA4b Orf3-like" evidence="1">
    <location>
        <begin position="22"/>
        <end position="143"/>
    </location>
</feature>
<sequence>MNIYTLDVILISGPITDKFLKKNPVVTRTIAVRGDQTLEDLHHAIFKAFDRFDEHMYEFQMGGKGPDDPKAKRYGLSGLDNLTGYVANTTFDALRLKKDAVFGYWFDFGDDWWHQVNVDAIEQKNDNLKYPKIIKRVGKSPPQYEDVD</sequence>
<dbReference type="InterPro" id="IPR012912">
    <property type="entry name" value="Plasmid_pRiA4b_Orf3-like"/>
</dbReference>
<dbReference type="InterPro" id="IPR024047">
    <property type="entry name" value="MM3350-like_sf"/>
</dbReference>
<dbReference type="RefSeq" id="WP_087144553.1">
    <property type="nucleotide sequence ID" value="NZ_FUKI01000139.1"/>
</dbReference>